<sequence>MATRVIFQDPIYQYPNRYRLTDIGGGLYEIESEPGTITQEGTLLSANNLNATAEEVIFHTIDTGENANEFITAINNLADYYNGLSLVLKSNTTNTGSCTINISSLGNKNIKKINTSGNKIDLQANDIIKNKYELLVYDGIDFVLSNPAADLATVISDLNNLTIKVNTIETDVNTIKNKVVHFAVSSGTNNAYTVNVSGITSLYAGLQINVVASFSNTGSSTLQINSLESKTIKLNQNNLIGNEIKINNIFTVIFDGVNWQLQPTMSQMQQRKTYSELKTLKDNNQLVSGTQYVLTDYRTKYRQPYTNVIKSMDIEELILTASSTSTFEPIVSSNTYPQDVIYYDFNNAVCEDNITSRNGFILRRYDPISGNDAPQDWRTMLWARWKPHPTAYYKDDNYVSYAIWTSGDAYTNYIYKSGNSLYVAKDNVTPTSPTDANVFEKICDDINEPFLKNIEKHPVLSYGTSKLELRKGDLGERLTFGNNCKNNTIEVGASLHNNVFGDNCNGNKLGKNCYENTFGNTCSSNYFKNSCNYNIFRNGFYANNLNSACANNIFGINCSYNSLGNDCGSNIFGNDCYYNSFDNNCDSNSLGSNCSSNKFDVKCYHNKFGISCNHNNFGNNCDVNVFGDSCNDNSFGNSCAENTIGKVNSNIVLGNYCKKNTFGNYNGSIMLYTDCGSNSIGDNKHFISMKRASFINISNISLPTNQNYTIERDESGKYRYWYLDTNGNVKSTIIP</sequence>
<proteinExistence type="predicted"/>
<comment type="caution">
    <text evidence="1">The sequence shown here is derived from an EMBL/GenBank/DDBJ whole genome shotgun (WGS) entry which is preliminary data.</text>
</comment>
<protein>
    <submittedName>
        <fullName evidence="1">Uncharacterized protein</fullName>
    </submittedName>
</protein>
<dbReference type="RefSeq" id="WP_268060310.1">
    <property type="nucleotide sequence ID" value="NZ_JAPQFJ010000003.1"/>
</dbReference>
<name>A0ABT4D6V8_9CLOT</name>
<dbReference type="EMBL" id="JAPQFJ010000003">
    <property type="protein sequence ID" value="MCY6957908.1"/>
    <property type="molecule type" value="Genomic_DNA"/>
</dbReference>
<keyword evidence="2" id="KW-1185">Reference proteome</keyword>
<gene>
    <name evidence="1" type="ORF">OW729_04730</name>
</gene>
<organism evidence="1 2">
    <name type="scientific">Clostridium brassicae</name>
    <dbReference type="NCBI Taxonomy" id="2999072"/>
    <lineage>
        <taxon>Bacteria</taxon>
        <taxon>Bacillati</taxon>
        <taxon>Bacillota</taxon>
        <taxon>Clostridia</taxon>
        <taxon>Eubacteriales</taxon>
        <taxon>Clostridiaceae</taxon>
        <taxon>Clostridium</taxon>
    </lineage>
</organism>
<reference evidence="1" key="1">
    <citation type="submission" date="2022-12" db="EMBL/GenBank/DDBJ databases">
        <title>Clostridium sp. nov., isolated from industrial wastewater.</title>
        <authorList>
            <person name="Jiayan W."/>
        </authorList>
    </citation>
    <scope>NUCLEOTIDE SEQUENCE</scope>
    <source>
        <strain evidence="1">ZC22-4</strain>
    </source>
</reference>
<accession>A0ABT4D6V8</accession>
<evidence type="ECO:0000313" key="2">
    <source>
        <dbReference type="Proteomes" id="UP001144612"/>
    </source>
</evidence>
<evidence type="ECO:0000313" key="1">
    <source>
        <dbReference type="EMBL" id="MCY6957908.1"/>
    </source>
</evidence>
<dbReference type="Proteomes" id="UP001144612">
    <property type="component" value="Unassembled WGS sequence"/>
</dbReference>